<dbReference type="PANTHER" id="PTHR45614:SF150">
    <property type="entry name" value="MYB-LIKE DNA-BINDING DOMAIN CONTAINING PROTEIN, EXPRESSED"/>
    <property type="match status" value="1"/>
</dbReference>
<dbReference type="eggNOG" id="KOG0048">
    <property type="taxonomic scope" value="Eukaryota"/>
</dbReference>
<evidence type="ECO:0000256" key="5">
    <source>
        <dbReference type="ARBA" id="ARBA00023163"/>
    </source>
</evidence>
<dbReference type="STRING" id="81985.R0H408"/>
<evidence type="ECO:0000256" key="3">
    <source>
        <dbReference type="ARBA" id="ARBA00023015"/>
    </source>
</evidence>
<feature type="domain" description="HTH myb-type" evidence="8">
    <location>
        <begin position="86"/>
        <end position="140"/>
    </location>
</feature>
<dbReference type="PROSITE" id="PS51294">
    <property type="entry name" value="HTH_MYB"/>
    <property type="match status" value="2"/>
</dbReference>
<dbReference type="GO" id="GO:0005634">
    <property type="term" value="C:nucleus"/>
    <property type="evidence" value="ECO:0007669"/>
    <property type="project" value="UniProtKB-SubCell"/>
</dbReference>
<evidence type="ECO:0000256" key="6">
    <source>
        <dbReference type="ARBA" id="ARBA00023242"/>
    </source>
</evidence>
<keyword evidence="10" id="KW-1185">Reference proteome</keyword>
<feature type="domain" description="Myb-like" evidence="7">
    <location>
        <begin position="86"/>
        <end position="136"/>
    </location>
</feature>
<dbReference type="KEGG" id="crb:17878252"/>
<evidence type="ECO:0000259" key="8">
    <source>
        <dbReference type="PROSITE" id="PS51294"/>
    </source>
</evidence>
<evidence type="ECO:0000256" key="2">
    <source>
        <dbReference type="ARBA" id="ARBA00022737"/>
    </source>
</evidence>
<dbReference type="Proteomes" id="UP000029121">
    <property type="component" value="Unassembled WGS sequence"/>
</dbReference>
<organism evidence="9 10">
    <name type="scientific">Capsella rubella</name>
    <dbReference type="NCBI Taxonomy" id="81985"/>
    <lineage>
        <taxon>Eukaryota</taxon>
        <taxon>Viridiplantae</taxon>
        <taxon>Streptophyta</taxon>
        <taxon>Embryophyta</taxon>
        <taxon>Tracheophyta</taxon>
        <taxon>Spermatophyta</taxon>
        <taxon>Magnoliopsida</taxon>
        <taxon>eudicotyledons</taxon>
        <taxon>Gunneridae</taxon>
        <taxon>Pentapetalae</taxon>
        <taxon>rosids</taxon>
        <taxon>malvids</taxon>
        <taxon>Brassicales</taxon>
        <taxon>Brassicaceae</taxon>
        <taxon>Camelineae</taxon>
        <taxon>Capsella</taxon>
    </lineage>
</organism>
<dbReference type="EMBL" id="KB870811">
    <property type="protein sequence ID" value="EOA18268.1"/>
    <property type="molecule type" value="Genomic_DNA"/>
</dbReference>
<keyword evidence="4" id="KW-0238">DNA-binding</keyword>
<dbReference type="Gene3D" id="1.10.10.60">
    <property type="entry name" value="Homeodomain-like"/>
    <property type="match status" value="2"/>
</dbReference>
<dbReference type="AlphaFoldDB" id="R0H408"/>
<dbReference type="OrthoDB" id="2143914at2759"/>
<dbReference type="InterPro" id="IPR050560">
    <property type="entry name" value="MYB_TF"/>
</dbReference>
<dbReference type="PANTHER" id="PTHR45614">
    <property type="entry name" value="MYB PROTEIN-RELATED"/>
    <property type="match status" value="1"/>
</dbReference>
<dbReference type="InterPro" id="IPR009057">
    <property type="entry name" value="Homeodomain-like_sf"/>
</dbReference>
<keyword evidence="6" id="KW-0539">Nucleus</keyword>
<evidence type="ECO:0000313" key="9">
    <source>
        <dbReference type="EMBL" id="EOA18268.1"/>
    </source>
</evidence>
<protein>
    <submittedName>
        <fullName evidence="9">Uncharacterized protein</fullName>
    </submittedName>
</protein>
<evidence type="ECO:0000259" key="7">
    <source>
        <dbReference type="PROSITE" id="PS50090"/>
    </source>
</evidence>
<evidence type="ECO:0000256" key="4">
    <source>
        <dbReference type="ARBA" id="ARBA00023125"/>
    </source>
</evidence>
<dbReference type="Pfam" id="PF00249">
    <property type="entry name" value="Myb_DNA-binding"/>
    <property type="match status" value="2"/>
</dbReference>
<reference evidence="10" key="1">
    <citation type="journal article" date="2013" name="Nat. Genet.">
        <title>The Capsella rubella genome and the genomic consequences of rapid mating system evolution.</title>
        <authorList>
            <person name="Slotte T."/>
            <person name="Hazzouri K.M."/>
            <person name="Agren J.A."/>
            <person name="Koenig D."/>
            <person name="Maumus F."/>
            <person name="Guo Y.L."/>
            <person name="Steige K."/>
            <person name="Platts A.E."/>
            <person name="Escobar J.S."/>
            <person name="Newman L.K."/>
            <person name="Wang W."/>
            <person name="Mandakova T."/>
            <person name="Vello E."/>
            <person name="Smith L.M."/>
            <person name="Henz S.R."/>
            <person name="Steffen J."/>
            <person name="Takuno S."/>
            <person name="Brandvain Y."/>
            <person name="Coop G."/>
            <person name="Andolfatto P."/>
            <person name="Hu T.T."/>
            <person name="Blanchette M."/>
            <person name="Clark R.M."/>
            <person name="Quesneville H."/>
            <person name="Nordborg M."/>
            <person name="Gaut B.S."/>
            <person name="Lysak M.A."/>
            <person name="Jenkins J."/>
            <person name="Grimwood J."/>
            <person name="Chapman J."/>
            <person name="Prochnik S."/>
            <person name="Shu S."/>
            <person name="Rokhsar D."/>
            <person name="Schmutz J."/>
            <person name="Weigel D."/>
            <person name="Wright S.I."/>
        </authorList>
    </citation>
    <scope>NUCLEOTIDE SEQUENCE [LARGE SCALE GENOMIC DNA]</scope>
    <source>
        <strain evidence="10">cv. Monte Gargano</strain>
    </source>
</reference>
<sequence length="169" mass="19527">MESALTVFERPVNGVGANNAVPLRETQQEEIKMSAPGSRGHWTESQDLKLKELVEAHGLENWDLIAKEMQTRTPKSCRVRWFNQVDPTLNRAPFTLEEEDIIISTHSYYGNQWAKIAKHLKGRSENDVKKHWNHYVNRPAWRSHTKTKKSFFTATLNPYGYHVPGLCLL</sequence>
<comment type="subcellular location">
    <subcellularLocation>
        <location evidence="1">Nucleus</location>
    </subcellularLocation>
</comment>
<dbReference type="InterPro" id="IPR017930">
    <property type="entry name" value="Myb_dom"/>
</dbReference>
<keyword evidence="3" id="KW-0805">Transcription regulation</keyword>
<dbReference type="PROSITE" id="PS50090">
    <property type="entry name" value="MYB_LIKE"/>
    <property type="match status" value="2"/>
</dbReference>
<accession>R0H408</accession>
<dbReference type="SUPFAM" id="SSF46689">
    <property type="entry name" value="Homeodomain-like"/>
    <property type="match status" value="1"/>
</dbReference>
<keyword evidence="2" id="KW-0677">Repeat</keyword>
<feature type="domain" description="HTH myb-type" evidence="8">
    <location>
        <begin position="39"/>
        <end position="85"/>
    </location>
</feature>
<dbReference type="SMART" id="SM00717">
    <property type="entry name" value="SANT"/>
    <property type="match status" value="2"/>
</dbReference>
<evidence type="ECO:0000313" key="10">
    <source>
        <dbReference type="Proteomes" id="UP000029121"/>
    </source>
</evidence>
<name>R0H408_9BRAS</name>
<keyword evidence="5" id="KW-0804">Transcription</keyword>
<gene>
    <name evidence="9" type="ORF">CARUB_v10006761mg</name>
</gene>
<dbReference type="GO" id="GO:0000978">
    <property type="term" value="F:RNA polymerase II cis-regulatory region sequence-specific DNA binding"/>
    <property type="evidence" value="ECO:0007669"/>
    <property type="project" value="TreeGrafter"/>
</dbReference>
<feature type="domain" description="Myb-like" evidence="7">
    <location>
        <begin position="34"/>
        <end position="85"/>
    </location>
</feature>
<proteinExistence type="predicted"/>
<dbReference type="InterPro" id="IPR001005">
    <property type="entry name" value="SANT/Myb"/>
</dbReference>
<dbReference type="GO" id="GO:0000981">
    <property type="term" value="F:DNA-binding transcription factor activity, RNA polymerase II-specific"/>
    <property type="evidence" value="ECO:0007669"/>
    <property type="project" value="TreeGrafter"/>
</dbReference>
<evidence type="ECO:0000256" key="1">
    <source>
        <dbReference type="ARBA" id="ARBA00004123"/>
    </source>
</evidence>
<dbReference type="CDD" id="cd00167">
    <property type="entry name" value="SANT"/>
    <property type="match status" value="2"/>
</dbReference>